<proteinExistence type="predicted"/>
<evidence type="ECO:0000256" key="1">
    <source>
        <dbReference type="SAM" id="MobiDB-lite"/>
    </source>
</evidence>
<feature type="region of interest" description="Disordered" evidence="1">
    <location>
        <begin position="66"/>
        <end position="88"/>
    </location>
</feature>
<gene>
    <name evidence="2" type="ORF">Cch02nite_51890</name>
</gene>
<name>A0A8J3NV01_9ACTN</name>
<evidence type="ECO:0000313" key="2">
    <source>
        <dbReference type="EMBL" id="GIF91745.1"/>
    </source>
</evidence>
<reference evidence="2 3" key="1">
    <citation type="submission" date="2021-01" db="EMBL/GenBank/DDBJ databases">
        <title>Whole genome shotgun sequence of Catellatospora chokoriensis NBRC 107358.</title>
        <authorList>
            <person name="Komaki H."/>
            <person name="Tamura T."/>
        </authorList>
    </citation>
    <scope>NUCLEOTIDE SEQUENCE [LARGE SCALE GENOMIC DNA]</scope>
    <source>
        <strain evidence="2 3">NBRC 107358</strain>
    </source>
</reference>
<evidence type="ECO:0000313" key="3">
    <source>
        <dbReference type="Proteomes" id="UP000619293"/>
    </source>
</evidence>
<keyword evidence="3" id="KW-1185">Reference proteome</keyword>
<organism evidence="2 3">
    <name type="scientific">Catellatospora chokoriensis</name>
    <dbReference type="NCBI Taxonomy" id="310353"/>
    <lineage>
        <taxon>Bacteria</taxon>
        <taxon>Bacillati</taxon>
        <taxon>Actinomycetota</taxon>
        <taxon>Actinomycetes</taxon>
        <taxon>Micromonosporales</taxon>
        <taxon>Micromonosporaceae</taxon>
        <taxon>Catellatospora</taxon>
    </lineage>
</organism>
<dbReference type="AlphaFoldDB" id="A0A8J3NV01"/>
<protein>
    <submittedName>
        <fullName evidence="2">Uncharacterized protein</fullName>
    </submittedName>
</protein>
<dbReference type="EMBL" id="BONG01000035">
    <property type="protein sequence ID" value="GIF91745.1"/>
    <property type="molecule type" value="Genomic_DNA"/>
</dbReference>
<sequence>MTGSGSGPIAWAGEAVAATASGTASAVAASTPRTFRLVRMSRNLTFEMRWTDPAAMDCESALRTRVGSGLSPTRTGMQGYIGAAKAPR</sequence>
<dbReference type="Proteomes" id="UP000619293">
    <property type="component" value="Unassembled WGS sequence"/>
</dbReference>
<comment type="caution">
    <text evidence="2">The sequence shown here is derived from an EMBL/GenBank/DDBJ whole genome shotgun (WGS) entry which is preliminary data.</text>
</comment>
<accession>A0A8J3NV01</accession>